<comment type="caution">
    <text evidence="3">The sequence shown here is derived from an EMBL/GenBank/DDBJ whole genome shotgun (WGS) entry which is preliminary data.</text>
</comment>
<name>A0A225DII8_9BACT</name>
<feature type="transmembrane region" description="Helical" evidence="1">
    <location>
        <begin position="216"/>
        <end position="233"/>
    </location>
</feature>
<organism evidence="3 4">
    <name type="scientific">Fimbriiglobus ruber</name>
    <dbReference type="NCBI Taxonomy" id="1908690"/>
    <lineage>
        <taxon>Bacteria</taxon>
        <taxon>Pseudomonadati</taxon>
        <taxon>Planctomycetota</taxon>
        <taxon>Planctomycetia</taxon>
        <taxon>Gemmatales</taxon>
        <taxon>Gemmataceae</taxon>
        <taxon>Fimbriiglobus</taxon>
    </lineage>
</organism>
<dbReference type="Proteomes" id="UP000214646">
    <property type="component" value="Unassembled WGS sequence"/>
</dbReference>
<feature type="signal peptide" evidence="2">
    <location>
        <begin position="1"/>
        <end position="20"/>
    </location>
</feature>
<proteinExistence type="predicted"/>
<protein>
    <recommendedName>
        <fullName evidence="5">PEP-CTERM protein-sorting domain-containing protein</fullName>
    </recommendedName>
</protein>
<keyword evidence="1" id="KW-1133">Transmembrane helix</keyword>
<keyword evidence="1" id="KW-0472">Membrane</keyword>
<dbReference type="RefSeq" id="WP_088255727.1">
    <property type="nucleotide sequence ID" value="NZ_NIDE01000006.1"/>
</dbReference>
<keyword evidence="2" id="KW-0732">Signal</keyword>
<sequence length="242" mass="25303">MFKRLLLGTVLFLASASVGRADFLSLSDLQVVVGSGSNEAGFVVDWNDGGVNHSLAWGYRWNGTATAEDMLRALAASPLTGIYATLGDFGPGLGFAVFGIGVDLNQNGTFGVTPTLTFTNGIATLSGTTGLDESRQPTDPGDLYREGWFTTGYWNLWSKANSTDDWVSSNVGMSSLTLTDGSWIGWGFANDFNVLTPADPIAATPIGGPPPTATPAPGALVLLITAAPVVLGFRRRKAPARA</sequence>
<evidence type="ECO:0008006" key="5">
    <source>
        <dbReference type="Google" id="ProtNLM"/>
    </source>
</evidence>
<reference evidence="4" key="1">
    <citation type="submission" date="2017-06" db="EMBL/GenBank/DDBJ databases">
        <title>Genome analysis of Fimbriiglobus ruber SP5, the first member of the order Planctomycetales with confirmed chitinolytic capability.</title>
        <authorList>
            <person name="Ravin N.V."/>
            <person name="Rakitin A.L."/>
            <person name="Ivanova A.A."/>
            <person name="Beletsky A.V."/>
            <person name="Kulichevskaya I.S."/>
            <person name="Mardanov A.V."/>
            <person name="Dedysh S.N."/>
        </authorList>
    </citation>
    <scope>NUCLEOTIDE SEQUENCE [LARGE SCALE GENOMIC DNA]</scope>
    <source>
        <strain evidence="4">SP5</strain>
    </source>
</reference>
<keyword evidence="1" id="KW-0812">Transmembrane</keyword>
<dbReference type="AlphaFoldDB" id="A0A225DII8"/>
<feature type="chain" id="PRO_5012240118" description="PEP-CTERM protein-sorting domain-containing protein" evidence="2">
    <location>
        <begin position="21"/>
        <end position="242"/>
    </location>
</feature>
<evidence type="ECO:0000256" key="1">
    <source>
        <dbReference type="SAM" id="Phobius"/>
    </source>
</evidence>
<keyword evidence="4" id="KW-1185">Reference proteome</keyword>
<evidence type="ECO:0000313" key="3">
    <source>
        <dbReference type="EMBL" id="OWK41261.1"/>
    </source>
</evidence>
<accession>A0A225DII8</accession>
<dbReference type="OrthoDB" id="286482at2"/>
<evidence type="ECO:0000256" key="2">
    <source>
        <dbReference type="SAM" id="SignalP"/>
    </source>
</evidence>
<gene>
    <name evidence="3" type="ORF">FRUB_04624</name>
</gene>
<evidence type="ECO:0000313" key="4">
    <source>
        <dbReference type="Proteomes" id="UP000214646"/>
    </source>
</evidence>
<dbReference type="EMBL" id="NIDE01000006">
    <property type="protein sequence ID" value="OWK41261.1"/>
    <property type="molecule type" value="Genomic_DNA"/>
</dbReference>